<protein>
    <submittedName>
        <fullName evidence="2">CUB domain-containing protein</fullName>
    </submittedName>
</protein>
<evidence type="ECO:0000313" key="2">
    <source>
        <dbReference type="WBParaSite" id="ES5_v2.g16307.t1"/>
    </source>
</evidence>
<dbReference type="WBParaSite" id="ES5_v2.g16307.t1">
    <property type="protein sequence ID" value="ES5_v2.g16307.t1"/>
    <property type="gene ID" value="ES5_v2.g16307"/>
</dbReference>
<evidence type="ECO:0000313" key="1">
    <source>
        <dbReference type="Proteomes" id="UP000887579"/>
    </source>
</evidence>
<organism evidence="1 2">
    <name type="scientific">Panagrolaimus sp. ES5</name>
    <dbReference type="NCBI Taxonomy" id="591445"/>
    <lineage>
        <taxon>Eukaryota</taxon>
        <taxon>Metazoa</taxon>
        <taxon>Ecdysozoa</taxon>
        <taxon>Nematoda</taxon>
        <taxon>Chromadorea</taxon>
        <taxon>Rhabditida</taxon>
        <taxon>Tylenchina</taxon>
        <taxon>Panagrolaimomorpha</taxon>
        <taxon>Panagrolaimoidea</taxon>
        <taxon>Panagrolaimidae</taxon>
        <taxon>Panagrolaimus</taxon>
    </lineage>
</organism>
<accession>A0AC34FGB7</accession>
<reference evidence="2" key="1">
    <citation type="submission" date="2022-11" db="UniProtKB">
        <authorList>
            <consortium name="WormBaseParasite"/>
        </authorList>
    </citation>
    <scope>IDENTIFICATION</scope>
</reference>
<dbReference type="Proteomes" id="UP000887579">
    <property type="component" value="Unplaced"/>
</dbReference>
<name>A0AC34FGB7_9BILA</name>
<sequence length="300" mass="34701">MNENVAKFLRIISQSIGENEDFYFISITNSTNLTFDLSEITEYTAFQGFIFNDDWNVGCPLESVSRIDPYIFTDDTDEILYLRSTFLTDDEFGVIPSKCIWNFVTPDNDYQFKLVILNFPPDLNATLTLFYGENINQSLTFDNIQLHHAYYLDSQQLRIIFVNSNNKLLRNKFEAFLGVVYTNIDETNLTDAGCQNMSIDNTKTTWKLINGYPNNAECSYHIPLTIKNQYVATIVSLTNEFNIDRLIFHYSDKDMLAVAPNQTFVFQTLRNGYNEDVSWNFESDGNYVSQGFQVDFEEIG</sequence>
<proteinExistence type="predicted"/>